<organism evidence="3 4">
    <name type="scientific">Faecalibacter rhinopitheci</name>
    <dbReference type="NCBI Taxonomy" id="2779678"/>
    <lineage>
        <taxon>Bacteria</taxon>
        <taxon>Pseudomonadati</taxon>
        <taxon>Bacteroidota</taxon>
        <taxon>Flavobacteriia</taxon>
        <taxon>Flavobacteriales</taxon>
        <taxon>Weeksellaceae</taxon>
        <taxon>Faecalibacter</taxon>
    </lineage>
</organism>
<dbReference type="PANTHER" id="PTHR45947:SF3">
    <property type="entry name" value="SULFOQUINOVOSYL TRANSFERASE SQD2"/>
    <property type="match status" value="1"/>
</dbReference>
<comment type="caution">
    <text evidence="3">The sequence shown here is derived from an EMBL/GenBank/DDBJ whole genome shotgun (WGS) entry which is preliminary data.</text>
</comment>
<dbReference type="AlphaFoldDB" id="A0A8J7KIG1"/>
<dbReference type="Gene3D" id="3.40.50.2000">
    <property type="entry name" value="Glycogen Phosphorylase B"/>
    <property type="match status" value="2"/>
</dbReference>
<gene>
    <name evidence="3" type="ORF">IM532_09590</name>
</gene>
<dbReference type="InterPro" id="IPR028098">
    <property type="entry name" value="Glyco_trans_4-like_N"/>
</dbReference>
<name>A0A8J7KIG1_9FLAO</name>
<reference evidence="3" key="1">
    <citation type="submission" date="2020-10" db="EMBL/GenBank/DDBJ databases">
        <authorList>
            <person name="Lu T."/>
            <person name="Wang Q."/>
            <person name="Han X."/>
        </authorList>
    </citation>
    <scope>NUCLEOTIDE SEQUENCE</scope>
    <source>
        <strain evidence="3">WQ 117</strain>
    </source>
</reference>
<evidence type="ECO:0000313" key="4">
    <source>
        <dbReference type="Proteomes" id="UP000608754"/>
    </source>
</evidence>
<keyword evidence="4" id="KW-1185">Reference proteome</keyword>
<evidence type="ECO:0000259" key="2">
    <source>
        <dbReference type="Pfam" id="PF13439"/>
    </source>
</evidence>
<protein>
    <submittedName>
        <fullName evidence="3">Glycosyltransferase</fullName>
    </submittedName>
</protein>
<feature type="domain" description="Glycosyltransferase subfamily 4-like N-terminal" evidence="2">
    <location>
        <begin position="12"/>
        <end position="183"/>
    </location>
</feature>
<accession>A0A8J7KIG1</accession>
<dbReference type="SUPFAM" id="SSF53756">
    <property type="entry name" value="UDP-Glycosyltransferase/glycogen phosphorylase"/>
    <property type="match status" value="1"/>
</dbReference>
<dbReference type="EMBL" id="JADGIK010000006">
    <property type="protein sequence ID" value="MBF0597696.1"/>
    <property type="molecule type" value="Genomic_DNA"/>
</dbReference>
<dbReference type="Pfam" id="PF00534">
    <property type="entry name" value="Glycos_transf_1"/>
    <property type="match status" value="1"/>
</dbReference>
<evidence type="ECO:0000313" key="3">
    <source>
        <dbReference type="EMBL" id="MBF0597696.1"/>
    </source>
</evidence>
<proteinExistence type="predicted"/>
<dbReference type="RefSeq" id="WP_194183244.1">
    <property type="nucleotide sequence ID" value="NZ_JADGIK010000006.1"/>
</dbReference>
<dbReference type="Proteomes" id="UP000608754">
    <property type="component" value="Unassembled WGS sequence"/>
</dbReference>
<dbReference type="PANTHER" id="PTHR45947">
    <property type="entry name" value="SULFOQUINOVOSYL TRANSFERASE SQD2"/>
    <property type="match status" value="1"/>
</dbReference>
<evidence type="ECO:0000259" key="1">
    <source>
        <dbReference type="Pfam" id="PF00534"/>
    </source>
</evidence>
<dbReference type="InterPro" id="IPR001296">
    <property type="entry name" value="Glyco_trans_1"/>
</dbReference>
<sequence>MKIVHFVEAFGGGVYTYVKDLCNFLVENDVTESLQVHLIYSPNREEFNKDLFIKEINPKIKLYEIDMIRNINISIDYKVLKQTRLILKKIQPDVIHLHSAKATVLGRISAYNIVQKNKIFYSPHGYSFVQQNISSPKKIIFKIIEKTMPLLVGGITVASGDTEYELSKKYGKAVLIRNGVDLELPNNLYKKPHNETLTIGTVGRLCPQKNPSFFNDLALNLPHYKFIWIGNGDLINEITAPNIEVTGWISSREELLKKINQLDIYTQVSLWEGLPISILEAMAIRKPLVVSNVIGNRDTVKNNFNGYTFNSITEAIESFKKLENLTLREEFSENSYLFCDADFNKSKNFLKLLDLYKS</sequence>
<dbReference type="InterPro" id="IPR050194">
    <property type="entry name" value="Glycosyltransferase_grp1"/>
</dbReference>
<feature type="domain" description="Glycosyl transferase family 1" evidence="1">
    <location>
        <begin position="195"/>
        <end position="336"/>
    </location>
</feature>
<dbReference type="Pfam" id="PF13439">
    <property type="entry name" value="Glyco_transf_4"/>
    <property type="match status" value="1"/>
</dbReference>
<dbReference type="GO" id="GO:0016757">
    <property type="term" value="F:glycosyltransferase activity"/>
    <property type="evidence" value="ECO:0007669"/>
    <property type="project" value="InterPro"/>
</dbReference>